<organism evidence="4">
    <name type="scientific">Musca domestica</name>
    <name type="common">House fly</name>
    <dbReference type="NCBI Taxonomy" id="7370"/>
    <lineage>
        <taxon>Eukaryota</taxon>
        <taxon>Metazoa</taxon>
        <taxon>Ecdysozoa</taxon>
        <taxon>Arthropoda</taxon>
        <taxon>Hexapoda</taxon>
        <taxon>Insecta</taxon>
        <taxon>Pterygota</taxon>
        <taxon>Neoptera</taxon>
        <taxon>Endopterygota</taxon>
        <taxon>Diptera</taxon>
        <taxon>Brachycera</taxon>
        <taxon>Muscomorpha</taxon>
        <taxon>Muscoidea</taxon>
        <taxon>Muscidae</taxon>
        <taxon>Musca</taxon>
    </lineage>
</organism>
<feature type="coiled-coil region" evidence="1">
    <location>
        <begin position="1900"/>
        <end position="1960"/>
    </location>
</feature>
<dbReference type="OrthoDB" id="1562405at2759"/>
<keyword evidence="1" id="KW-0175">Coiled coil</keyword>
<dbReference type="STRING" id="7370.A0A1I8M9M2"/>
<proteinExistence type="predicted"/>
<dbReference type="PANTHER" id="PTHR15678">
    <property type="entry name" value="ANTIGEN MLAA-22-RELATED"/>
    <property type="match status" value="1"/>
</dbReference>
<gene>
    <name evidence="4" type="primary">101887973</name>
</gene>
<evidence type="ECO:0000256" key="2">
    <source>
        <dbReference type="SAM" id="MobiDB-lite"/>
    </source>
</evidence>
<dbReference type="Pfam" id="PF10344">
    <property type="entry name" value="Hobbit"/>
    <property type="match status" value="1"/>
</dbReference>
<sequence>MMLKLFIFSCFLFAFTYWILPAFISWILVKKFRVKVRIGRIHLPYLALKNVHVSKSGFSVQIEEICLRSSFFNTEVTKLVSIYIRDIRINKDIQTAKHDGPAQETSRKSNFRRDIGGGKGVPDFRHAKVPPSILTCAQFMAVHINNISVVLMNNDFDPGWFIHATAKELHLDGSIVQNAKILLINAVLNEAQAKMLRHCPTRRQSLENVNKIRPCLGELSFDISLDATILSHGQLSVDKLSLAMNNAKSTIHGGLYEFLSEAKKRTSHSFTKDSASNFPTTTAKVDEYITPEQHIPQHTANESSYNNESYHKIAPIIPKNFSFIIKAATFSAVKENSQNDFSAKMQLFSITGEFNSKSFNEDVHLPTLFTKVTLQHLDIDTKYEKLLFIEQFTIDSMLKNDILNLYVKLKTFQIIYNHCEIYDWVHNNFLARKRQQQQQQPMLLQQKSLPDNLGSLPHTWQCPGNTKISAIGDNGPRNGLLEWVMKHIVVKGCAELWNVSMLMKLDDDEHAGMSVSHTRLVLEQTDEKRSSFYKTKIFNMLFNQRHWSVELMIESLWWSLGNSINDTNNLKKSHSPGSPFFIGVSLVKLSSYSNATKLEVSIHTLRTEYSMTLATFVIKTVCCIKQYGGLKAEGNVKTKSNAKQQQNASNALLISAKIKDITAYFINHHKACLLLSFSEIALARTHQLTHLKLEEFQMAIMRSMTASSLCLTDFTDIFANCKLIRLEYETPEQKRPKLSVYIPGSTEAIWNSNLHMHILTLARDMQDLKASLALPAKAKSPTFTPSNQPTMDSPSKELIIELSAERSTIFEIKLSDRHSMQWFVENLFFSRKEGNFISAENIFIKIDDEHIFTVKDVDIHSLAKLEMLTQERLNCEGFVLPTNKVWVTTIGSFKAIFPYDHDFYDAVNNQFISHFKWLKLVHNYKKKPFTASSPLPSDMVIQIKEFLLEISDDPFEVKLRDNYVLLVDEYLEGLKRKTLFDKKIAEICSKTLLVPAGTIESLHATLVKKNSEIYIQRSKKIRESGPVRTRLLAWIMNDVEIMAMADPSIHGTDNVTRIMREIDSESPWPEEGLEFTTLWCRNVHVSCSEWKFMLRDFPQPMFYVKTMSLFGTLCGAEQAASKRAKRDVYIDVGEPFGTDVVQRSMTALKFYHDFNCDLEFCSYAFGPCWEPVMAQCNLSFEKISAPSKDPSPPLPFWDKMRLLFHGRLTMIVKQFTVLLHASLDPYNTTEEMELTWNNAGIVWTNAKIMFRGELNVTVRTASRYDDCRLLHFPHLKLTFKLNWICLANPNDHHAVMPCAPDKLPEYSSNQVHDSFRAFRSISLNIWISFETKPKPGVEIEYDIPSLVLYGSTLRWFESLKLILSGVTRPTRRGPVFDNVRPRKKQLSRHYKKANLQMSLHRFQVLYWMSHARHKGFQLNGGRVSFSSEYLLSLSPIDDGLIHRPRADWSTVYMNCELNDAEIWLKSIEPEKFDSSSENITNADKCITVRFYFLSVGRVSYGREALIQSSNDEESTKTKSSTPTHKLVVYDLKGAWTKNNRDVAFALFDSFMKSQKLKNNLSTEAVKSYRKEGNSTLMKNKRSDSTLSGTSAEVLPITTTNTTINKPQPASHATAMLQQLIAEADHKFNVYSDDQTSQSRELQLQGLQACSAHDVIHENWSISLVNSQVLLKGSETSGYVIISAAKAEILQRVHRPVWRDRSLVSKTTWKGLLECMQYYATVSAGEHDSLLEKEIMWLTVDNIQDKGDAVINDLPDIPHLVGSGRSVGGVVSETVGASSSENSGGSQPIQLQRIVSRCKCEFFYVSYGDTVDPNAITDMPPPPSEETLSPWERQDDPMDAFTLMHHDLDVCTNSLQYAMILDIVNNLLLYVEPQRKQALEKLARMRFQLQLHSTEDQKRPIQQKQTLIRSLLMKIRSLEKDIHFISQRADESDTEEWKLEYERVQRLIRDSKEELNTLSEELDSMLLCYKETQLSQLSKISNVRSDKTVNIVRANEICFKRAQWRLTETDGQIGIADLVLSGFLYTKKSKSDDSVEHLLELGNIRMNNLIPREIYREVLVPTEIQKDMPVDTHKRVLRVFCREKPPVGGISVKEHFEINVAPITIAITKKFYSTMLKFCFPDRDASETDAVDDLEENSSGSSSSSNVQAKSSKKQGKSKKSSKDSEFYVKIEKDDVEKMKERAEKNKLFIYIKIPEVPVRVSYKGNKEKNLEDITDFSLVIPTLEYHNVTWTWLDLLMAMKSVSRKVIVSQAIKQKLQIHRRPPTTNQSEFSSPPEEDKAVMLFGNRLAGENRSQRKGVFKFTSSNK</sequence>
<feature type="compositionally biased region" description="Low complexity" evidence="2">
    <location>
        <begin position="2137"/>
        <end position="2149"/>
    </location>
</feature>
<dbReference type="KEGG" id="mde:101887973"/>
<dbReference type="VEuPathDB" id="VectorBase:MDOMA2_017700"/>
<dbReference type="RefSeq" id="XP_005187021.2">
    <property type="nucleotide sequence ID" value="XM_005186964.4"/>
</dbReference>
<dbReference type="InterPro" id="IPR019441">
    <property type="entry name" value="FMP27/BLTP2/Hobbit_GFWDK_RBG"/>
</dbReference>
<accession>A0A1I8M9M2</accession>
<feature type="domain" description="FMP27/BLTP2/Hobbit GFWDK motif-containing RBG unit" evidence="3">
    <location>
        <begin position="1096"/>
        <end position="1228"/>
    </location>
</feature>
<dbReference type="PANTHER" id="PTHR15678:SF6">
    <property type="entry name" value="BRIDGE-LIKE LIPID TRANSFER PROTEIN FAMILY MEMBER 2"/>
    <property type="match status" value="1"/>
</dbReference>
<dbReference type="EnsemblMetazoa" id="MDOA002646-RA">
    <property type="protein sequence ID" value="MDOA002646-PA"/>
    <property type="gene ID" value="MDOA002646"/>
</dbReference>
<evidence type="ECO:0000313" key="4">
    <source>
        <dbReference type="EnsemblMetazoa" id="MDOA002646-PA"/>
    </source>
</evidence>
<dbReference type="eggNOG" id="KOG1910">
    <property type="taxonomic scope" value="Eukaryota"/>
</dbReference>
<protein>
    <recommendedName>
        <fullName evidence="3">FMP27/BLTP2/Hobbit GFWDK motif-containing RBG unit domain-containing protein</fullName>
    </recommendedName>
</protein>
<dbReference type="VEuPathDB" id="VectorBase:MDOA002646"/>
<dbReference type="SMART" id="SM01214">
    <property type="entry name" value="Fmp27_GFWDK"/>
    <property type="match status" value="1"/>
</dbReference>
<feature type="region of interest" description="Disordered" evidence="2">
    <location>
        <begin position="2128"/>
        <end position="2158"/>
    </location>
</feature>
<dbReference type="InterPro" id="IPR045167">
    <property type="entry name" value="Hobbit"/>
</dbReference>
<name>A0A1I8M9M2_MUSDO</name>
<reference evidence="4" key="1">
    <citation type="submission" date="2020-05" db="UniProtKB">
        <authorList>
            <consortium name="EnsemblMetazoa"/>
        </authorList>
    </citation>
    <scope>IDENTIFICATION</scope>
    <source>
        <strain evidence="4">Aabys</strain>
    </source>
</reference>
<evidence type="ECO:0000256" key="1">
    <source>
        <dbReference type="SAM" id="Coils"/>
    </source>
</evidence>
<evidence type="ECO:0000259" key="3">
    <source>
        <dbReference type="SMART" id="SM01214"/>
    </source>
</evidence>